<keyword evidence="1" id="KW-0812">Transmembrane</keyword>
<evidence type="ECO:0000256" key="1">
    <source>
        <dbReference type="SAM" id="Phobius"/>
    </source>
</evidence>
<feature type="transmembrane region" description="Helical" evidence="1">
    <location>
        <begin position="7"/>
        <end position="30"/>
    </location>
</feature>
<evidence type="ECO:0000313" key="3">
    <source>
        <dbReference type="Proteomes" id="UP000831684"/>
    </source>
</evidence>
<dbReference type="EMBL" id="CP083239">
    <property type="protein sequence ID" value="UOK71508.1"/>
    <property type="molecule type" value="Genomic_DNA"/>
</dbReference>
<reference evidence="2" key="1">
    <citation type="submission" date="2021-09" db="EMBL/GenBank/DDBJ databases">
        <title>Network and meta-omics reveal the key degrader and cooperation patterns in an efficient 1,4-dioxane-degrading microbial community.</title>
        <authorList>
            <person name="Dai C."/>
        </authorList>
    </citation>
    <scope>NUCLEOTIDE SEQUENCE</scope>
    <source>
        <strain evidence="2">ZM13</strain>
    </source>
</reference>
<name>A0A9E7A890_9HYPH</name>
<feature type="transmembrane region" description="Helical" evidence="1">
    <location>
        <begin position="42"/>
        <end position="69"/>
    </location>
</feature>
<proteinExistence type="predicted"/>
<keyword evidence="1" id="KW-0472">Membrane</keyword>
<organism evidence="2 3">
    <name type="scientific">Ancylobacter polymorphus</name>
    <dbReference type="NCBI Taxonomy" id="223390"/>
    <lineage>
        <taxon>Bacteria</taxon>
        <taxon>Pseudomonadati</taxon>
        <taxon>Pseudomonadota</taxon>
        <taxon>Alphaproteobacteria</taxon>
        <taxon>Hyphomicrobiales</taxon>
        <taxon>Xanthobacteraceae</taxon>
        <taxon>Ancylobacter</taxon>
    </lineage>
</organism>
<sequence>MKDSVRIVIFALANVLLGICVGFALAASFWDRLLVGINDANISNWLGFTGAILAALATVTAGALAYLGVLYSHSASTRDDAVHRITGYLAGLRNLYASWLELKDMPETDPSRPLKVHTLQSELVRPEVTVALYDSILQEDQVPVFVFCNTLRVALTNGHPHQHNAMAIVLFIFEDVTRALTVRKRLLEEGTPLRKVQGTKFLTPEPYIKALSSGQTDELAAKKAWVYVEPGEAPPAVPEAPISLASRS</sequence>
<evidence type="ECO:0000313" key="2">
    <source>
        <dbReference type="EMBL" id="UOK71508.1"/>
    </source>
</evidence>
<protein>
    <submittedName>
        <fullName evidence="2">Uncharacterized protein</fullName>
    </submittedName>
</protein>
<dbReference type="Proteomes" id="UP000831684">
    <property type="component" value="Chromosome"/>
</dbReference>
<accession>A0A9E7A890</accession>
<dbReference type="KEGG" id="apol:K9D25_01925"/>
<dbReference type="RefSeq" id="WP_244378726.1">
    <property type="nucleotide sequence ID" value="NZ_CP083239.1"/>
</dbReference>
<gene>
    <name evidence="2" type="ORF">K9D25_01925</name>
</gene>
<keyword evidence="1" id="KW-1133">Transmembrane helix</keyword>
<dbReference type="AlphaFoldDB" id="A0A9E7A890"/>